<evidence type="ECO:0000313" key="5">
    <source>
        <dbReference type="Proteomes" id="UP000181936"/>
    </source>
</evidence>
<dbReference type="OrthoDB" id="25753at2"/>
<dbReference type="InterPro" id="IPR000866">
    <property type="entry name" value="AhpC/TSA"/>
</dbReference>
<dbReference type="RefSeq" id="WP_072580321.1">
    <property type="nucleotide sequence ID" value="NZ_CP016020.1"/>
</dbReference>
<dbReference type="EMBL" id="CP016020">
    <property type="protein sequence ID" value="APH05531.1"/>
    <property type="molecule type" value="Genomic_DNA"/>
</dbReference>
<evidence type="ECO:0000313" key="4">
    <source>
        <dbReference type="EMBL" id="APH05531.1"/>
    </source>
</evidence>
<sequence>MIVKRLGPMLISMILFSHFFTTSGFAETLNQNRASEFTLLTSSDQKVKLSDYKGKIVVLPFWTTWCGYCQEELMELSDFYEQGIDGVEIVAINVTSSESSVEDVRQFSQQAKLTFTVGLDIDGKVAKDYRIMGVPTTFIIDENGMVAHKVMGPITSEQLTKLIKDIH</sequence>
<dbReference type="GO" id="GO:0016209">
    <property type="term" value="F:antioxidant activity"/>
    <property type="evidence" value="ECO:0007669"/>
    <property type="project" value="InterPro"/>
</dbReference>
<dbReference type="Gene3D" id="3.40.30.10">
    <property type="entry name" value="Glutaredoxin"/>
    <property type="match status" value="1"/>
</dbReference>
<dbReference type="InterPro" id="IPR050553">
    <property type="entry name" value="Thioredoxin_ResA/DsbE_sf"/>
</dbReference>
<evidence type="ECO:0000256" key="2">
    <source>
        <dbReference type="SAM" id="SignalP"/>
    </source>
</evidence>
<dbReference type="PROSITE" id="PS51352">
    <property type="entry name" value="THIOREDOXIN_2"/>
    <property type="match status" value="1"/>
</dbReference>
<accession>A0A1L3MT56</accession>
<dbReference type="CDD" id="cd02966">
    <property type="entry name" value="TlpA_like_family"/>
    <property type="match status" value="1"/>
</dbReference>
<dbReference type="InterPro" id="IPR013766">
    <property type="entry name" value="Thioredoxin_domain"/>
</dbReference>
<gene>
    <name evidence="4" type="ORF">A9C19_12645</name>
</gene>
<protein>
    <recommendedName>
        <fullName evidence="3">Thioredoxin domain-containing protein</fullName>
    </recommendedName>
</protein>
<dbReference type="PANTHER" id="PTHR42852:SF13">
    <property type="entry name" value="PROTEIN DIPZ"/>
    <property type="match status" value="1"/>
</dbReference>
<dbReference type="KEGG" id="bwh:A9C19_12645"/>
<feature type="chain" id="PRO_5012273041" description="Thioredoxin domain-containing protein" evidence="2">
    <location>
        <begin position="27"/>
        <end position="167"/>
    </location>
</feature>
<proteinExistence type="predicted"/>
<evidence type="ECO:0000256" key="1">
    <source>
        <dbReference type="ARBA" id="ARBA00023157"/>
    </source>
</evidence>
<feature type="signal peptide" evidence="2">
    <location>
        <begin position="1"/>
        <end position="26"/>
    </location>
</feature>
<dbReference type="Pfam" id="PF00578">
    <property type="entry name" value="AhpC-TSA"/>
    <property type="match status" value="1"/>
</dbReference>
<reference evidence="4 5" key="1">
    <citation type="journal article" date="2016" name="Sci. Rep.">
        <title>Complete genome sequence and transcriptomic analysis of a novel marine strain Bacillus weihaiensis reveals the mechanism of brown algae degradation.</title>
        <authorList>
            <person name="Zhu Y."/>
            <person name="Chen P."/>
            <person name="Bao Y."/>
            <person name="Men Y."/>
            <person name="Zeng Y."/>
            <person name="Yang J."/>
            <person name="Sun J."/>
            <person name="Sun Y."/>
        </authorList>
    </citation>
    <scope>NUCLEOTIDE SEQUENCE [LARGE SCALE GENOMIC DNA]</scope>
    <source>
        <strain evidence="4 5">Alg07</strain>
    </source>
</reference>
<keyword evidence="5" id="KW-1185">Reference proteome</keyword>
<dbReference type="InterPro" id="IPR017937">
    <property type="entry name" value="Thioredoxin_CS"/>
</dbReference>
<feature type="domain" description="Thioredoxin" evidence="3">
    <location>
        <begin position="28"/>
        <end position="167"/>
    </location>
</feature>
<dbReference type="PANTHER" id="PTHR42852">
    <property type="entry name" value="THIOL:DISULFIDE INTERCHANGE PROTEIN DSBE"/>
    <property type="match status" value="1"/>
</dbReference>
<dbReference type="SUPFAM" id="SSF52833">
    <property type="entry name" value="Thioredoxin-like"/>
    <property type="match status" value="1"/>
</dbReference>
<keyword evidence="1" id="KW-1015">Disulfide bond</keyword>
<evidence type="ECO:0000259" key="3">
    <source>
        <dbReference type="PROSITE" id="PS51352"/>
    </source>
</evidence>
<dbReference type="PROSITE" id="PS00194">
    <property type="entry name" value="THIOREDOXIN_1"/>
    <property type="match status" value="1"/>
</dbReference>
<keyword evidence="2" id="KW-0732">Signal</keyword>
<organism evidence="4 5">
    <name type="scientific">Bacillus weihaiensis</name>
    <dbReference type="NCBI Taxonomy" id="1547283"/>
    <lineage>
        <taxon>Bacteria</taxon>
        <taxon>Bacillati</taxon>
        <taxon>Bacillota</taxon>
        <taxon>Bacilli</taxon>
        <taxon>Bacillales</taxon>
        <taxon>Bacillaceae</taxon>
        <taxon>Bacillus</taxon>
    </lineage>
</organism>
<dbReference type="Proteomes" id="UP000181936">
    <property type="component" value="Chromosome"/>
</dbReference>
<dbReference type="GO" id="GO:0016491">
    <property type="term" value="F:oxidoreductase activity"/>
    <property type="evidence" value="ECO:0007669"/>
    <property type="project" value="InterPro"/>
</dbReference>
<dbReference type="InterPro" id="IPR036249">
    <property type="entry name" value="Thioredoxin-like_sf"/>
</dbReference>
<name>A0A1L3MT56_9BACI</name>
<dbReference type="AlphaFoldDB" id="A0A1L3MT56"/>
<dbReference type="STRING" id="1547283.A9C19_12645"/>